<dbReference type="InterPro" id="IPR011604">
    <property type="entry name" value="PDDEXK-like_dom_sf"/>
</dbReference>
<dbReference type="AlphaFoldDB" id="A0A841GTU4"/>
<comment type="cofactor">
    <cofactor evidence="9">
        <name>iron-sulfur cluster</name>
        <dbReference type="ChEBI" id="CHEBI:30408"/>
    </cofactor>
</comment>
<evidence type="ECO:0000256" key="1">
    <source>
        <dbReference type="ARBA" id="ARBA00022722"/>
    </source>
</evidence>
<evidence type="ECO:0000256" key="5">
    <source>
        <dbReference type="ARBA" id="ARBA00023004"/>
    </source>
</evidence>
<dbReference type="EC" id="3.1.12.1" evidence="9"/>
<dbReference type="PANTHER" id="PTHR37168:SF2">
    <property type="entry name" value="CRISPR-ASSOCIATED EXONUCLEASE CAS4"/>
    <property type="match status" value="1"/>
</dbReference>
<comment type="similarity">
    <text evidence="9">Belongs to the CRISPR-associated exonuclease Cas4 family.</text>
</comment>
<keyword evidence="4 9" id="KW-0269">Exonuclease</keyword>
<evidence type="ECO:0000313" key="12">
    <source>
        <dbReference type="Proteomes" id="UP000555828"/>
    </source>
</evidence>
<dbReference type="GO" id="GO:0004527">
    <property type="term" value="F:exonuclease activity"/>
    <property type="evidence" value="ECO:0007669"/>
    <property type="project" value="UniProtKB-KW"/>
</dbReference>
<dbReference type="PANTHER" id="PTHR37168">
    <property type="entry name" value="CRISPR-ASSOCIATED EXONUCLEASE CAS4"/>
    <property type="match status" value="1"/>
</dbReference>
<dbReference type="Proteomes" id="UP000555828">
    <property type="component" value="Unassembled WGS sequence"/>
</dbReference>
<keyword evidence="2 9" id="KW-0479">Metal-binding</keyword>
<evidence type="ECO:0000256" key="3">
    <source>
        <dbReference type="ARBA" id="ARBA00022801"/>
    </source>
</evidence>
<keyword evidence="8 9" id="KW-0464">Manganese</keyword>
<organism evidence="11 12">
    <name type="scientific">Thermosipho japonicus</name>
    <dbReference type="NCBI Taxonomy" id="90323"/>
    <lineage>
        <taxon>Bacteria</taxon>
        <taxon>Thermotogati</taxon>
        <taxon>Thermotogota</taxon>
        <taxon>Thermotogae</taxon>
        <taxon>Thermotogales</taxon>
        <taxon>Fervidobacteriaceae</taxon>
        <taxon>Thermosipho</taxon>
    </lineage>
</organism>
<protein>
    <recommendedName>
        <fullName evidence="9">CRISPR-associated exonuclease Cas4</fullName>
        <ecNumber evidence="9">3.1.12.1</ecNumber>
    </recommendedName>
</protein>
<evidence type="ECO:0000256" key="4">
    <source>
        <dbReference type="ARBA" id="ARBA00022839"/>
    </source>
</evidence>
<dbReference type="NCBIfam" id="TIGR00372">
    <property type="entry name" value="cas4"/>
    <property type="match status" value="1"/>
</dbReference>
<dbReference type="GO" id="GO:0046872">
    <property type="term" value="F:metal ion binding"/>
    <property type="evidence" value="ECO:0007669"/>
    <property type="project" value="UniProtKB-KW"/>
</dbReference>
<sequence length="158" mass="18491">MITGSIIQAYLICKRQAWLLSRQLVGEQDSDFLAIGRLISQESYSRDKKEITINGGKVDIIRLENGEIKLVEVKKSSRMIKSAKFQLLYYMWKANVDYGEIRIPKEKKVIEVHMTDDARGELLNLMNEIEDIINRDKVPKAERKKYCKTCSFEYFCWS</sequence>
<evidence type="ECO:0000256" key="8">
    <source>
        <dbReference type="ARBA" id="ARBA00023211"/>
    </source>
</evidence>
<comment type="cofactor">
    <cofactor evidence="9">
        <name>Mg(2+)</name>
        <dbReference type="ChEBI" id="CHEBI:18420"/>
    </cofactor>
    <cofactor evidence="9">
        <name>Mn(2+)</name>
        <dbReference type="ChEBI" id="CHEBI:29035"/>
    </cofactor>
    <text evidence="9">Mg(2+) or Mn(2+) required for ssDNA cleavage activity.</text>
</comment>
<keyword evidence="1 9" id="KW-0540">Nuclease</keyword>
<keyword evidence="3 9" id="KW-0378">Hydrolase</keyword>
<name>A0A841GTU4_9BACT</name>
<dbReference type="Pfam" id="PF01930">
    <property type="entry name" value="Cas_Cas4"/>
    <property type="match status" value="1"/>
</dbReference>
<dbReference type="EMBL" id="JACHEX010000006">
    <property type="protein sequence ID" value="MBB6063338.1"/>
    <property type="molecule type" value="Genomic_DNA"/>
</dbReference>
<keyword evidence="5 9" id="KW-0408">Iron</keyword>
<dbReference type="GO" id="GO:0051536">
    <property type="term" value="F:iron-sulfur cluster binding"/>
    <property type="evidence" value="ECO:0007669"/>
    <property type="project" value="UniProtKB-KW"/>
</dbReference>
<evidence type="ECO:0000313" key="11">
    <source>
        <dbReference type="EMBL" id="MBB6063338.1"/>
    </source>
</evidence>
<keyword evidence="12" id="KW-1185">Reference proteome</keyword>
<keyword evidence="7 9" id="KW-0051">Antiviral defense</keyword>
<evidence type="ECO:0000256" key="9">
    <source>
        <dbReference type="RuleBase" id="RU365022"/>
    </source>
</evidence>
<evidence type="ECO:0000256" key="2">
    <source>
        <dbReference type="ARBA" id="ARBA00022723"/>
    </source>
</evidence>
<feature type="domain" description="DUF83" evidence="10">
    <location>
        <begin position="3"/>
        <end position="158"/>
    </location>
</feature>
<dbReference type="Gene3D" id="3.90.320.10">
    <property type="match status" value="1"/>
</dbReference>
<evidence type="ECO:0000259" key="10">
    <source>
        <dbReference type="Pfam" id="PF01930"/>
    </source>
</evidence>
<evidence type="ECO:0000256" key="6">
    <source>
        <dbReference type="ARBA" id="ARBA00023014"/>
    </source>
</evidence>
<dbReference type="InterPro" id="IPR022765">
    <property type="entry name" value="Dna2/Cas4_DUF83"/>
</dbReference>
<proteinExistence type="inferred from homology"/>
<comment type="function">
    <text evidence="9">CRISPR (clustered regularly interspaced short palindromic repeat) is an adaptive immune system that provides protection against mobile genetic elements (viruses, transposable elements and conjugative plasmids). CRISPR clusters contain sequences complementary to antecedent mobile elements and target invading nucleic acids. CRISPR clusters are transcribed and processed into CRISPR RNA (crRNA).</text>
</comment>
<gene>
    <name evidence="11" type="ORF">HNP65_001808</name>
</gene>
<evidence type="ECO:0000256" key="7">
    <source>
        <dbReference type="ARBA" id="ARBA00023118"/>
    </source>
</evidence>
<keyword evidence="6 9" id="KW-0411">Iron-sulfur</keyword>
<dbReference type="InterPro" id="IPR013343">
    <property type="entry name" value="CRISPR-assoc_prot_Cas4"/>
</dbReference>
<dbReference type="GO" id="GO:0051607">
    <property type="term" value="P:defense response to virus"/>
    <property type="evidence" value="ECO:0007669"/>
    <property type="project" value="UniProtKB-KW"/>
</dbReference>
<reference evidence="11 12" key="1">
    <citation type="submission" date="2020-08" db="EMBL/GenBank/DDBJ databases">
        <title>Genomic Encyclopedia of Type Strains, Phase IV (KMG-IV): sequencing the most valuable type-strain genomes for metagenomic binning, comparative biology and taxonomic classification.</title>
        <authorList>
            <person name="Goeker M."/>
        </authorList>
    </citation>
    <scope>NUCLEOTIDE SEQUENCE [LARGE SCALE GENOMIC DNA]</scope>
    <source>
        <strain evidence="11 12">DSM 13481</strain>
    </source>
</reference>
<comment type="caution">
    <text evidence="11">The sequence shown here is derived from an EMBL/GenBank/DDBJ whole genome shotgun (WGS) entry which is preliminary data.</text>
</comment>
<dbReference type="RefSeq" id="WP_184619920.1">
    <property type="nucleotide sequence ID" value="NZ_JACHEX010000006.1"/>
</dbReference>
<accession>A0A841GTU4</accession>